<dbReference type="RefSeq" id="WP_141194842.1">
    <property type="nucleotide sequence ID" value="NZ_FXYF01000006.1"/>
</dbReference>
<reference evidence="3 4" key="1">
    <citation type="submission" date="2017-05" db="EMBL/GenBank/DDBJ databases">
        <authorList>
            <person name="Song R."/>
            <person name="Chenine A.L."/>
            <person name="Ruprecht R.M."/>
        </authorList>
    </citation>
    <scope>NUCLEOTIDE SEQUENCE [LARGE SCALE GENOMIC DNA]</scope>
    <source>
        <strain evidence="3 4">CECT 8898</strain>
    </source>
</reference>
<keyword evidence="4" id="KW-1185">Reference proteome</keyword>
<dbReference type="Proteomes" id="UP000207598">
    <property type="component" value="Unassembled WGS sequence"/>
</dbReference>
<feature type="chain" id="PRO_5013122270" description="DUF4148 domain-containing protein" evidence="2">
    <location>
        <begin position="22"/>
        <end position="87"/>
    </location>
</feature>
<proteinExistence type="predicted"/>
<dbReference type="EMBL" id="FXYF01000006">
    <property type="protein sequence ID" value="SMX42148.1"/>
    <property type="molecule type" value="Genomic_DNA"/>
</dbReference>
<name>A0A238KHH4_9RHOB</name>
<feature type="signal peptide" evidence="2">
    <location>
        <begin position="1"/>
        <end position="21"/>
    </location>
</feature>
<keyword evidence="2" id="KW-0732">Signal</keyword>
<feature type="region of interest" description="Disordered" evidence="1">
    <location>
        <begin position="65"/>
        <end position="87"/>
    </location>
</feature>
<sequence length="87" mass="8512">MTRTAIAAALALSLVAGHAMAKAHDQGVADGGYVPGEQTGAKTVIDALEDAGVLDGKGVSAVVKGGARGDAASERKGGNRVVPTVND</sequence>
<evidence type="ECO:0000313" key="4">
    <source>
        <dbReference type="Proteomes" id="UP000207598"/>
    </source>
</evidence>
<evidence type="ECO:0000256" key="1">
    <source>
        <dbReference type="SAM" id="MobiDB-lite"/>
    </source>
</evidence>
<evidence type="ECO:0008006" key="5">
    <source>
        <dbReference type="Google" id="ProtNLM"/>
    </source>
</evidence>
<evidence type="ECO:0000313" key="3">
    <source>
        <dbReference type="EMBL" id="SMX42148.1"/>
    </source>
</evidence>
<protein>
    <recommendedName>
        <fullName evidence="5">DUF4148 domain-containing protein</fullName>
    </recommendedName>
</protein>
<organism evidence="3 4">
    <name type="scientific">Maliponia aquimaris</name>
    <dbReference type="NCBI Taxonomy" id="1673631"/>
    <lineage>
        <taxon>Bacteria</taxon>
        <taxon>Pseudomonadati</taxon>
        <taxon>Pseudomonadota</taxon>
        <taxon>Alphaproteobacteria</taxon>
        <taxon>Rhodobacterales</taxon>
        <taxon>Paracoccaceae</taxon>
        <taxon>Maliponia</taxon>
    </lineage>
</organism>
<dbReference type="AlphaFoldDB" id="A0A238KHH4"/>
<evidence type="ECO:0000256" key="2">
    <source>
        <dbReference type="SAM" id="SignalP"/>
    </source>
</evidence>
<gene>
    <name evidence="3" type="ORF">MAA8898_02532</name>
</gene>
<accession>A0A238KHH4</accession>